<accession>A0ABW4YIR9</accession>
<dbReference type="Proteomes" id="UP001597362">
    <property type="component" value="Unassembled WGS sequence"/>
</dbReference>
<evidence type="ECO:0000313" key="2">
    <source>
        <dbReference type="Proteomes" id="UP001597362"/>
    </source>
</evidence>
<reference evidence="2" key="1">
    <citation type="journal article" date="2019" name="Int. J. Syst. Evol. Microbiol.">
        <title>The Global Catalogue of Microorganisms (GCM) 10K type strain sequencing project: providing services to taxonomists for standard genome sequencing and annotation.</title>
        <authorList>
            <consortium name="The Broad Institute Genomics Platform"/>
            <consortium name="The Broad Institute Genome Sequencing Center for Infectious Disease"/>
            <person name="Wu L."/>
            <person name="Ma J."/>
        </authorList>
    </citation>
    <scope>NUCLEOTIDE SEQUENCE [LARGE SCALE GENOMIC DNA]</scope>
    <source>
        <strain evidence="2">GH52</strain>
    </source>
</reference>
<comment type="caution">
    <text evidence="1">The sequence shown here is derived from an EMBL/GenBank/DDBJ whole genome shotgun (WGS) entry which is preliminary data.</text>
</comment>
<proteinExistence type="predicted"/>
<dbReference type="RefSeq" id="WP_377771015.1">
    <property type="nucleotide sequence ID" value="NZ_JBHUHO010000022.1"/>
</dbReference>
<name>A0ABW4YIR9_9BACL</name>
<organism evidence="1 2">
    <name type="scientific">Paenibacillus yanchengensis</name>
    <dbReference type="NCBI Taxonomy" id="2035833"/>
    <lineage>
        <taxon>Bacteria</taxon>
        <taxon>Bacillati</taxon>
        <taxon>Bacillota</taxon>
        <taxon>Bacilli</taxon>
        <taxon>Bacillales</taxon>
        <taxon>Paenibacillaceae</taxon>
        <taxon>Paenibacillus</taxon>
    </lineage>
</organism>
<keyword evidence="2" id="KW-1185">Reference proteome</keyword>
<evidence type="ECO:0000313" key="1">
    <source>
        <dbReference type="EMBL" id="MFD2115645.1"/>
    </source>
</evidence>
<protein>
    <recommendedName>
        <fullName evidence="3">Aminomethyltransferase folate-binding domain-containing protein</fullName>
    </recommendedName>
</protein>
<evidence type="ECO:0008006" key="3">
    <source>
        <dbReference type="Google" id="ProtNLM"/>
    </source>
</evidence>
<gene>
    <name evidence="1" type="ORF">ACFSJH_07870</name>
</gene>
<sequence length="271" mass="31819">MRINLLKEGFIEDNDVYVLECLQETVIVNNNYLGINLYNKNLEQLKSINIFEGILIHTVFKHPYKNEVILYCPDNQVFVYLNLEKSFQKVVNFIGNMDEYGLSSVYFWSGNEVLFFCGNKKYYRIKIGFFSLKEIDLLELEKEYPTFYTMLNNSSKYLLHEGGTEILTYEDRINNEIIYLNYKNNVRIASKIPNKLGHEVMHLDNGLFLSVHEEFIQGIREGVEVTIIESVPPYTIFKARKQNEQNTNFIVLSGNKSNSQQCILSRYEVEY</sequence>
<dbReference type="EMBL" id="JBHUHO010000022">
    <property type="protein sequence ID" value="MFD2115645.1"/>
    <property type="molecule type" value="Genomic_DNA"/>
</dbReference>